<name>A0A8H7E9Q4_9EURO</name>
<dbReference type="GO" id="GO:0000422">
    <property type="term" value="P:autophagy of mitochondrion"/>
    <property type="evidence" value="ECO:0007669"/>
    <property type="project" value="TreeGrafter"/>
</dbReference>
<evidence type="ECO:0000256" key="3">
    <source>
        <dbReference type="ARBA" id="ARBA00022679"/>
    </source>
</evidence>
<reference evidence="8" key="1">
    <citation type="submission" date="2020-02" db="EMBL/GenBank/DDBJ databases">
        <authorList>
            <person name="Palmer J.M."/>
        </authorList>
    </citation>
    <scope>NUCLEOTIDE SEQUENCE</scope>
    <source>
        <strain evidence="8">EPUS1.4</strain>
        <tissue evidence="8">Thallus</tissue>
    </source>
</reference>
<protein>
    <recommendedName>
        <fullName evidence="2">Ubiquitin-like-conjugating enzyme ATG10</fullName>
    </recommendedName>
    <alternativeName>
        <fullName evidence="7">Autophagy-related protein 10</fullName>
    </alternativeName>
</protein>
<organism evidence="8 9">
    <name type="scientific">Endocarpon pusillum</name>
    <dbReference type="NCBI Taxonomy" id="364733"/>
    <lineage>
        <taxon>Eukaryota</taxon>
        <taxon>Fungi</taxon>
        <taxon>Dikarya</taxon>
        <taxon>Ascomycota</taxon>
        <taxon>Pezizomycotina</taxon>
        <taxon>Eurotiomycetes</taxon>
        <taxon>Chaetothyriomycetidae</taxon>
        <taxon>Verrucariales</taxon>
        <taxon>Verrucariaceae</taxon>
        <taxon>Endocarpon</taxon>
    </lineage>
</organism>
<keyword evidence="9" id="KW-1185">Reference proteome</keyword>
<evidence type="ECO:0000256" key="6">
    <source>
        <dbReference type="ARBA" id="ARBA00023006"/>
    </source>
</evidence>
<dbReference type="AlphaFoldDB" id="A0A8H7E9Q4"/>
<dbReference type="GO" id="GO:0015031">
    <property type="term" value="P:protein transport"/>
    <property type="evidence" value="ECO:0007669"/>
    <property type="project" value="UniProtKB-KW"/>
</dbReference>
<dbReference type="Gene3D" id="3.30.1460.50">
    <property type="match status" value="1"/>
</dbReference>
<evidence type="ECO:0000256" key="7">
    <source>
        <dbReference type="ARBA" id="ARBA00029833"/>
    </source>
</evidence>
<evidence type="ECO:0000256" key="5">
    <source>
        <dbReference type="ARBA" id="ARBA00022927"/>
    </source>
</evidence>
<dbReference type="Pfam" id="PF03987">
    <property type="entry name" value="Autophagy_act_C"/>
    <property type="match status" value="1"/>
</dbReference>
<accession>A0A8H7E9Q4</accession>
<evidence type="ECO:0000256" key="1">
    <source>
        <dbReference type="ARBA" id="ARBA00005696"/>
    </source>
</evidence>
<comment type="caution">
    <text evidence="8">The sequence shown here is derived from an EMBL/GenBank/DDBJ whole genome shotgun (WGS) entry which is preliminary data.</text>
</comment>
<proteinExistence type="inferred from homology"/>
<dbReference type="OrthoDB" id="4089664at2759"/>
<dbReference type="GO" id="GO:0032446">
    <property type="term" value="P:protein modification by small protein conjugation"/>
    <property type="evidence" value="ECO:0007669"/>
    <property type="project" value="TreeGrafter"/>
</dbReference>
<dbReference type="GO" id="GO:0000045">
    <property type="term" value="P:autophagosome assembly"/>
    <property type="evidence" value="ECO:0007669"/>
    <property type="project" value="TreeGrafter"/>
</dbReference>
<dbReference type="PANTHER" id="PTHR14957">
    <property type="entry name" value="UBIQUITIN-LIKE-CONJUGATING ENZYME ATG10"/>
    <property type="match status" value="1"/>
</dbReference>
<evidence type="ECO:0000256" key="2">
    <source>
        <dbReference type="ARBA" id="ARBA00021099"/>
    </source>
</evidence>
<keyword evidence="5" id="KW-0653">Protein transport</keyword>
<dbReference type="InterPro" id="IPR007135">
    <property type="entry name" value="Atg3/Atg10"/>
</dbReference>
<keyword evidence="5" id="KW-0813">Transport</keyword>
<comment type="similarity">
    <text evidence="1">Belongs to the ATG10 family.</text>
</comment>
<dbReference type="GO" id="GO:0061651">
    <property type="term" value="F:Atg12 conjugating enzyme activity"/>
    <property type="evidence" value="ECO:0007669"/>
    <property type="project" value="TreeGrafter"/>
</dbReference>
<gene>
    <name evidence="8" type="ORF">GJ744_007781</name>
</gene>
<evidence type="ECO:0000313" key="9">
    <source>
        <dbReference type="Proteomes" id="UP000606974"/>
    </source>
</evidence>
<keyword evidence="3" id="KW-0808">Transferase</keyword>
<keyword evidence="4" id="KW-0833">Ubl conjugation pathway</keyword>
<dbReference type="Proteomes" id="UP000606974">
    <property type="component" value="Unassembled WGS sequence"/>
</dbReference>
<keyword evidence="6" id="KW-0072">Autophagy</keyword>
<dbReference type="PANTHER" id="PTHR14957:SF1">
    <property type="entry name" value="UBIQUITIN-LIKE-CONJUGATING ENZYME ATG10"/>
    <property type="match status" value="1"/>
</dbReference>
<dbReference type="GO" id="GO:0005829">
    <property type="term" value="C:cytosol"/>
    <property type="evidence" value="ECO:0007669"/>
    <property type="project" value="TreeGrafter"/>
</dbReference>
<dbReference type="EMBL" id="JAACFV010000004">
    <property type="protein sequence ID" value="KAF7513730.1"/>
    <property type="molecule type" value="Genomic_DNA"/>
</dbReference>
<evidence type="ECO:0000313" key="8">
    <source>
        <dbReference type="EMBL" id="KAF7513730.1"/>
    </source>
</evidence>
<sequence>MQHFPSISKAEFHDGCQAFYDTIVSVLDGNSWLQVAYESDVLSIKKEYIIKTPSTLNEKATDIVQHGNEDLIDDEDHEIICRHSSLPETDRILVEFSILWSPSYQVPVLWFTLNRVPSGISTGIETVYQHLVPETSRPALNQVGVMGGISIAHHPKSDLPAFFIHPCNTAEALYEICQQRSCRTALDYLVIWLGLVGPSFNLYIPSQLLLPAPEDEV</sequence>
<evidence type="ECO:0000256" key="4">
    <source>
        <dbReference type="ARBA" id="ARBA00022786"/>
    </source>
</evidence>